<dbReference type="InterPro" id="IPR001680">
    <property type="entry name" value="WD40_rpt"/>
</dbReference>
<accession>A0ABQ9IET2</accession>
<comment type="caution">
    <text evidence="3">The sequence shown here is derived from an EMBL/GenBank/DDBJ whole genome shotgun (WGS) entry which is preliminary data.</text>
</comment>
<reference evidence="3 4" key="1">
    <citation type="submission" date="2023-02" db="EMBL/GenBank/DDBJ databases">
        <title>LHISI_Scaffold_Assembly.</title>
        <authorList>
            <person name="Stuart O.P."/>
            <person name="Cleave R."/>
            <person name="Magrath M.J.L."/>
            <person name="Mikheyev A.S."/>
        </authorList>
    </citation>
    <scope>NUCLEOTIDE SEQUENCE [LARGE SCALE GENOMIC DNA]</scope>
    <source>
        <strain evidence="3">Daus_M_001</strain>
        <tissue evidence="3">Leg muscle</tissue>
    </source>
</reference>
<name>A0ABQ9IET2_9NEOP</name>
<dbReference type="PANTHER" id="PTHR19854:SF1">
    <property type="entry name" value="GUANINE NUCLEOTIDE-BINDING PROTEIN SUBUNIT BETA-LIKE PROTEIN 1"/>
    <property type="match status" value="1"/>
</dbReference>
<dbReference type="InterPro" id="IPR015943">
    <property type="entry name" value="WD40/YVTN_repeat-like_dom_sf"/>
</dbReference>
<proteinExistence type="predicted"/>
<dbReference type="InterPro" id="IPR019775">
    <property type="entry name" value="WD40_repeat_CS"/>
</dbReference>
<gene>
    <name evidence="3" type="ORF">PR048_000491</name>
</gene>
<evidence type="ECO:0000313" key="4">
    <source>
        <dbReference type="Proteomes" id="UP001159363"/>
    </source>
</evidence>
<protein>
    <recommendedName>
        <fullName evidence="5">Guanine nucleotide-binding protein subunit beta-like protein 1</fullName>
    </recommendedName>
</protein>
<dbReference type="Gene3D" id="2.130.10.10">
    <property type="entry name" value="YVTN repeat-like/Quinoprotein amine dehydrogenase"/>
    <property type="match status" value="2"/>
</dbReference>
<dbReference type="PANTHER" id="PTHR19854">
    <property type="entry name" value="TRANSDUCIN BETA-LIKE 3"/>
    <property type="match status" value="1"/>
</dbReference>
<keyword evidence="1" id="KW-0853">WD repeat</keyword>
<evidence type="ECO:0000313" key="3">
    <source>
        <dbReference type="EMBL" id="KAJ8895166.1"/>
    </source>
</evidence>
<dbReference type="SMART" id="SM00320">
    <property type="entry name" value="WD40"/>
    <property type="match status" value="6"/>
</dbReference>
<keyword evidence="4" id="KW-1185">Reference proteome</keyword>
<evidence type="ECO:0000256" key="1">
    <source>
        <dbReference type="ARBA" id="ARBA00022574"/>
    </source>
</evidence>
<sequence length="323" mass="35552">MSDPEPKYILRAALPPIYCIHFWRSGTQDVILCGCEDGKVYAWDLETARINKVPVITAGSSLCMSMSSADDILVTQDKSGGVKLWSLGQSTWSTLHTIGLEYFGFCHVCISKEGSGLLVCPRHCGTLDVYAVKTAERCLTLKSASESQKLGEVMSVKLVFLSGIPYVLAAYENNEIHMWDLRGKSSVCKYQVPACPTALDFDDSSSMGLCGSVSSKISVFKLENNSTFTTIAEVKLQARGVSCIQIEPERNYVAVGCWNKNIQLLSWKNKVMCSPVSITVHKDAVQDICFSSWPVPSWESKGLMAACSKDSQVSLWDFTDTIF</sequence>
<evidence type="ECO:0008006" key="5">
    <source>
        <dbReference type="Google" id="ProtNLM"/>
    </source>
</evidence>
<dbReference type="PROSITE" id="PS00678">
    <property type="entry name" value="WD_REPEATS_1"/>
    <property type="match status" value="1"/>
</dbReference>
<dbReference type="InterPro" id="IPR036322">
    <property type="entry name" value="WD40_repeat_dom_sf"/>
</dbReference>
<dbReference type="EMBL" id="JARBHB010000001">
    <property type="protein sequence ID" value="KAJ8895166.1"/>
    <property type="molecule type" value="Genomic_DNA"/>
</dbReference>
<organism evidence="3 4">
    <name type="scientific">Dryococelus australis</name>
    <dbReference type="NCBI Taxonomy" id="614101"/>
    <lineage>
        <taxon>Eukaryota</taxon>
        <taxon>Metazoa</taxon>
        <taxon>Ecdysozoa</taxon>
        <taxon>Arthropoda</taxon>
        <taxon>Hexapoda</taxon>
        <taxon>Insecta</taxon>
        <taxon>Pterygota</taxon>
        <taxon>Neoptera</taxon>
        <taxon>Polyneoptera</taxon>
        <taxon>Phasmatodea</taxon>
        <taxon>Verophasmatodea</taxon>
        <taxon>Anareolatae</taxon>
        <taxon>Phasmatidae</taxon>
        <taxon>Eurycanthinae</taxon>
        <taxon>Dryococelus</taxon>
    </lineage>
</organism>
<dbReference type="Proteomes" id="UP001159363">
    <property type="component" value="Chromosome 1"/>
</dbReference>
<evidence type="ECO:0000256" key="2">
    <source>
        <dbReference type="ARBA" id="ARBA00022737"/>
    </source>
</evidence>
<dbReference type="SUPFAM" id="SSF50978">
    <property type="entry name" value="WD40 repeat-like"/>
    <property type="match status" value="1"/>
</dbReference>
<keyword evidence="2" id="KW-0677">Repeat</keyword>
<dbReference type="Pfam" id="PF00400">
    <property type="entry name" value="WD40"/>
    <property type="match status" value="1"/>
</dbReference>